<dbReference type="AlphaFoldDB" id="A0A0T5XAF3"/>
<dbReference type="Proteomes" id="UP000005273">
    <property type="component" value="Unassembled WGS sequence"/>
</dbReference>
<comment type="caution">
    <text evidence="1">The sequence shown here is derived from an EMBL/GenBank/DDBJ whole genome shotgun (WGS) entry which is preliminary data.</text>
</comment>
<accession>A0A0T5XAF3</accession>
<name>A0A0T5XAF3_9BACT</name>
<evidence type="ECO:0000313" key="1">
    <source>
        <dbReference type="EMBL" id="KRT35347.1"/>
    </source>
</evidence>
<dbReference type="RefSeq" id="WP_009202018.1">
    <property type="nucleotide sequence ID" value="NZ_ACJX03000001.1"/>
</dbReference>
<gene>
    <name evidence="1" type="ORF">HMPREF1705_04620</name>
</gene>
<dbReference type="EMBL" id="ACJX03000001">
    <property type="protein sequence ID" value="KRT35347.1"/>
    <property type="molecule type" value="Genomic_DNA"/>
</dbReference>
<evidence type="ECO:0000313" key="2">
    <source>
        <dbReference type="Proteomes" id="UP000005273"/>
    </source>
</evidence>
<organism evidence="1 2">
    <name type="scientific">Acetomicrobium hydrogeniformans ATCC BAA-1850</name>
    <dbReference type="NCBI Taxonomy" id="592015"/>
    <lineage>
        <taxon>Bacteria</taxon>
        <taxon>Thermotogati</taxon>
        <taxon>Synergistota</taxon>
        <taxon>Synergistia</taxon>
        <taxon>Synergistales</taxon>
        <taxon>Acetomicrobiaceae</taxon>
        <taxon>Acetomicrobium</taxon>
    </lineage>
</organism>
<sequence length="63" mass="7402">MKFSSNNDDFASLGDVVALINAEKGALIYMRNGKILETDKSVRALKRKYEEILDYYQKNWRDR</sequence>
<protein>
    <submittedName>
        <fullName evidence="1">Uncharacterized protein</fullName>
    </submittedName>
</protein>
<dbReference type="STRING" id="592015.HMPREF1705_04620"/>
<keyword evidence="2" id="KW-1185">Reference proteome</keyword>
<proteinExistence type="predicted"/>
<reference evidence="2" key="1">
    <citation type="submission" date="2012-09" db="EMBL/GenBank/DDBJ databases">
        <authorList>
            <person name="Weinstock G."/>
            <person name="Sodergren E."/>
            <person name="Clifton S."/>
            <person name="Fulton L."/>
            <person name="Fulton B."/>
            <person name="Courtney L."/>
            <person name="Fronick C."/>
            <person name="Harrison M."/>
            <person name="Strong C."/>
            <person name="Farmer C."/>
            <person name="Delehaunty K."/>
            <person name="Markovic C."/>
            <person name="Hall O."/>
            <person name="Minx P."/>
            <person name="Tomlinson C."/>
            <person name="Mitreva M."/>
            <person name="Nelson J."/>
            <person name="Hou S."/>
            <person name="Wollam A."/>
            <person name="Pepin K.H."/>
            <person name="Johnson M."/>
            <person name="Bhonagiri V."/>
            <person name="Nash W.E."/>
            <person name="Suruliraj S."/>
            <person name="Warren W."/>
            <person name="Chinwalla A."/>
            <person name="Mardis E.R."/>
            <person name="Wilson R.K."/>
        </authorList>
    </citation>
    <scope>NUCLEOTIDE SEQUENCE [LARGE SCALE GENOMIC DNA]</scope>
    <source>
        <strain evidence="2">OS1</strain>
    </source>
</reference>